<feature type="disulfide bond" evidence="17">
    <location>
        <begin position="204"/>
        <end position="248"/>
    </location>
</feature>
<feature type="binding site" evidence="16">
    <location>
        <position position="230"/>
    </location>
    <ligand>
        <name>NAD(+)</name>
        <dbReference type="ChEBI" id="CHEBI:57540"/>
    </ligand>
</feature>
<comment type="pathway">
    <text evidence="2 14">Amino-acid biosynthesis; L-lysine biosynthesis via AAA pathway; L-lysine from L-alpha-aminoadipate (fungal route): step 3/3.</text>
</comment>
<keyword evidence="7 14" id="KW-0028">Amino-acid biosynthesis</keyword>
<dbReference type="AlphaFoldDB" id="A0A9P8RRC4"/>
<comment type="catalytic activity">
    <reaction evidence="13 14">
        <text>L-saccharopine + NAD(+) + H2O = L-lysine + 2-oxoglutarate + NADH + H(+)</text>
        <dbReference type="Rhea" id="RHEA:12440"/>
        <dbReference type="ChEBI" id="CHEBI:15377"/>
        <dbReference type="ChEBI" id="CHEBI:15378"/>
        <dbReference type="ChEBI" id="CHEBI:16810"/>
        <dbReference type="ChEBI" id="CHEBI:32551"/>
        <dbReference type="ChEBI" id="CHEBI:57540"/>
        <dbReference type="ChEBI" id="CHEBI:57945"/>
        <dbReference type="ChEBI" id="CHEBI:57951"/>
        <dbReference type="EC" id="1.5.1.7"/>
    </reaction>
</comment>
<comment type="subunit">
    <text evidence="4">Monomer.</text>
</comment>
<dbReference type="InterPro" id="IPR007698">
    <property type="entry name" value="AlaDH/PNT_NAD(H)-bd"/>
</dbReference>
<feature type="binding site" evidence="16">
    <location>
        <begin position="318"/>
        <end position="321"/>
    </location>
    <ligand>
        <name>NAD(+)</name>
        <dbReference type="ChEBI" id="CHEBI:57540"/>
    </ligand>
</feature>
<feature type="active site" description="Proton acceptor" evidence="15">
    <location>
        <position position="77"/>
    </location>
</feature>
<evidence type="ECO:0000256" key="8">
    <source>
        <dbReference type="ARBA" id="ARBA00023002"/>
    </source>
</evidence>
<evidence type="ECO:0000313" key="20">
    <source>
        <dbReference type="EMBL" id="KAH0562086.1"/>
    </source>
</evidence>
<name>A0A9P8RRC4_9PEZI</name>
<dbReference type="FunFam" id="3.40.50.720:FF:000217">
    <property type="entry name" value="Saccharopine dehydrogenase [NAD(+), L-lysine-forming]"/>
    <property type="match status" value="1"/>
</dbReference>
<dbReference type="SMART" id="SM01002">
    <property type="entry name" value="AlaDh_PNT_C"/>
    <property type="match status" value="1"/>
</dbReference>
<feature type="binding site" evidence="16">
    <location>
        <position position="250"/>
    </location>
    <ligand>
        <name>NAD(+)</name>
        <dbReference type="ChEBI" id="CHEBI:57540"/>
    </ligand>
</feature>
<keyword evidence="9 14" id="KW-0520">NAD</keyword>
<dbReference type="Pfam" id="PF05222">
    <property type="entry name" value="AlaDh_PNT_N"/>
    <property type="match status" value="1"/>
</dbReference>
<evidence type="ECO:0000256" key="6">
    <source>
        <dbReference type="ARBA" id="ARBA00021221"/>
    </source>
</evidence>
<feature type="binding site" evidence="16">
    <location>
        <begin position="202"/>
        <end position="203"/>
    </location>
    <ligand>
        <name>NAD(+)</name>
        <dbReference type="ChEBI" id="CHEBI:57540"/>
    </ligand>
</feature>
<evidence type="ECO:0000256" key="3">
    <source>
        <dbReference type="ARBA" id="ARBA00005689"/>
    </source>
</evidence>
<evidence type="ECO:0000256" key="16">
    <source>
        <dbReference type="PIRSR" id="PIRSR018250-3"/>
    </source>
</evidence>
<evidence type="ECO:0000256" key="11">
    <source>
        <dbReference type="ARBA" id="ARBA00023157"/>
    </source>
</evidence>
<organism evidence="20 21">
    <name type="scientific">Trichoglossum hirsutum</name>
    <dbReference type="NCBI Taxonomy" id="265104"/>
    <lineage>
        <taxon>Eukaryota</taxon>
        <taxon>Fungi</taxon>
        <taxon>Dikarya</taxon>
        <taxon>Ascomycota</taxon>
        <taxon>Pezizomycotina</taxon>
        <taxon>Geoglossomycetes</taxon>
        <taxon>Geoglossales</taxon>
        <taxon>Geoglossaceae</taxon>
        <taxon>Trichoglossum</taxon>
    </lineage>
</organism>
<dbReference type="PANTHER" id="PTHR11133">
    <property type="entry name" value="SACCHAROPINE DEHYDROGENASE"/>
    <property type="match status" value="1"/>
</dbReference>
<feature type="binding site" evidence="16">
    <location>
        <position position="226"/>
    </location>
    <ligand>
        <name>NAD(+)</name>
        <dbReference type="ChEBI" id="CHEBI:57540"/>
    </ligand>
</feature>
<evidence type="ECO:0000256" key="12">
    <source>
        <dbReference type="ARBA" id="ARBA00033228"/>
    </source>
</evidence>
<dbReference type="GO" id="GO:0019878">
    <property type="term" value="P:lysine biosynthetic process via aminoadipic acid"/>
    <property type="evidence" value="ECO:0007669"/>
    <property type="project" value="TreeGrafter"/>
</dbReference>
<sequence length="374" mass="40551">MAPTVLHLRSETKPLERRSALTPTTTKALLDAGYIVNVERSPGRIFDDGEFEAVGATLVPEGSWVDAPKDHIIVGLKELPESDAPLHHQHIQFGHCYKYQENWDRYLSRFVRGGGTLYDIEFLTDESGRRVSAFGYNAGYAGAAVALLAWSHQLVHPTVAMPSLPMYPSATPLIADVEASLASAIPHNNSQHPRVLIMGALGRCGTGAIDFCLAAGIPASNLVKWDLAETAAGGPFPEIAASDIFINCVYLFTPIPPFITLDSLAKPGRKLRVACDISCDPNSTNNPMPIYREYTTFTRPTQPIHVEGDGPPLTVISIDHLPSLVPREASEAFSAGVLPSLKVLDNRHDEGVWVRAEKLFKEKASELPAALVGS</sequence>
<dbReference type="InterPro" id="IPR036291">
    <property type="entry name" value="NAD(P)-bd_dom_sf"/>
</dbReference>
<dbReference type="PIRSF" id="PIRSF018250">
    <property type="entry name" value="Saccharopine_DH_Lys"/>
    <property type="match status" value="1"/>
</dbReference>
<evidence type="ECO:0000259" key="19">
    <source>
        <dbReference type="SMART" id="SM01003"/>
    </source>
</evidence>
<evidence type="ECO:0000256" key="1">
    <source>
        <dbReference type="ARBA" id="ARBA00004078"/>
    </source>
</evidence>
<feature type="domain" description="Alanine dehydrogenase/pyridine nucleotide transhydrogenase NAD(H)-binding" evidence="18">
    <location>
        <begin position="184"/>
        <end position="317"/>
    </location>
</feature>
<evidence type="ECO:0000313" key="21">
    <source>
        <dbReference type="Proteomes" id="UP000750711"/>
    </source>
</evidence>
<evidence type="ECO:0000256" key="2">
    <source>
        <dbReference type="ARBA" id="ARBA00004884"/>
    </source>
</evidence>
<evidence type="ECO:0000256" key="5">
    <source>
        <dbReference type="ARBA" id="ARBA00012847"/>
    </source>
</evidence>
<dbReference type="SUPFAM" id="SSF51735">
    <property type="entry name" value="NAD(P)-binding Rossmann-fold domains"/>
    <property type="match status" value="1"/>
</dbReference>
<evidence type="ECO:0000256" key="13">
    <source>
        <dbReference type="ARBA" id="ARBA00047860"/>
    </source>
</evidence>
<dbReference type="EMBL" id="JAGHQM010000415">
    <property type="protein sequence ID" value="KAH0562086.1"/>
    <property type="molecule type" value="Genomic_DNA"/>
</dbReference>
<gene>
    <name evidence="20" type="primary">LYS4_3</name>
    <name evidence="20" type="ORF">GP486_003213</name>
</gene>
<evidence type="ECO:0000256" key="7">
    <source>
        <dbReference type="ARBA" id="ARBA00022605"/>
    </source>
</evidence>
<evidence type="ECO:0000256" key="9">
    <source>
        <dbReference type="ARBA" id="ARBA00023027"/>
    </source>
</evidence>
<dbReference type="FunFam" id="3.40.50.720:FF:000627">
    <property type="entry name" value="Saccharopine dehydrogenase [NAD(+), L-lysine-forming]"/>
    <property type="match status" value="1"/>
</dbReference>
<dbReference type="SMART" id="SM01003">
    <property type="entry name" value="AlaDh_PNT_N"/>
    <property type="match status" value="1"/>
</dbReference>
<dbReference type="GO" id="GO:0005737">
    <property type="term" value="C:cytoplasm"/>
    <property type="evidence" value="ECO:0007669"/>
    <property type="project" value="TreeGrafter"/>
</dbReference>
<dbReference type="EC" id="1.5.1.7" evidence="5 14"/>
<evidence type="ECO:0000259" key="18">
    <source>
        <dbReference type="SMART" id="SM01002"/>
    </source>
</evidence>
<comment type="similarity">
    <text evidence="3 14">Belongs to the AlaDH/PNT family.</text>
</comment>
<evidence type="ECO:0000256" key="14">
    <source>
        <dbReference type="PIRNR" id="PIRNR018250"/>
    </source>
</evidence>
<proteinExistence type="inferred from homology"/>
<evidence type="ECO:0000256" key="17">
    <source>
        <dbReference type="PIRSR" id="PIRSR018250-4"/>
    </source>
</evidence>
<keyword evidence="11" id="KW-1015">Disulfide bond</keyword>
<dbReference type="SUPFAM" id="SSF52283">
    <property type="entry name" value="Formate/glycerate dehydrogenase catalytic domain-like"/>
    <property type="match status" value="1"/>
</dbReference>
<accession>A0A9P8RRC4</accession>
<protein>
    <recommendedName>
        <fullName evidence="6 14">Saccharopine dehydrogenase [NAD(+), L-lysine-forming]</fullName>
        <shortName evidence="14">SDH</shortName>
        <ecNumber evidence="5 14">1.5.1.7</ecNumber>
    </recommendedName>
    <alternativeName>
        <fullName evidence="12 14">Lysine--2-oxoglutarate reductase</fullName>
    </alternativeName>
</protein>
<dbReference type="PANTHER" id="PTHR11133:SF23">
    <property type="entry name" value="SACCHAROPINE DEHYDROGENASE [NAD(+), L-LYSINE-FORMING]"/>
    <property type="match status" value="1"/>
</dbReference>
<evidence type="ECO:0000256" key="10">
    <source>
        <dbReference type="ARBA" id="ARBA00023154"/>
    </source>
</evidence>
<comment type="caution">
    <text evidence="20">The sequence shown here is derived from an EMBL/GenBank/DDBJ whole genome shotgun (WGS) entry which is preliminary data.</text>
</comment>
<evidence type="ECO:0000256" key="4">
    <source>
        <dbReference type="ARBA" id="ARBA00011245"/>
    </source>
</evidence>
<dbReference type="Gene3D" id="3.40.50.720">
    <property type="entry name" value="NAD(P)-binding Rossmann-like Domain"/>
    <property type="match status" value="1"/>
</dbReference>
<dbReference type="CDD" id="cd12188">
    <property type="entry name" value="SDH"/>
    <property type="match status" value="1"/>
</dbReference>
<dbReference type="InterPro" id="IPR051168">
    <property type="entry name" value="AASS"/>
</dbReference>
<dbReference type="InterPro" id="IPR027281">
    <property type="entry name" value="Lys1"/>
</dbReference>
<feature type="active site" description="Proton donor" evidence="15">
    <location>
        <position position="95"/>
    </location>
</feature>
<dbReference type="InterPro" id="IPR007886">
    <property type="entry name" value="AlaDH/PNT_N"/>
</dbReference>
<dbReference type="Proteomes" id="UP000750711">
    <property type="component" value="Unassembled WGS sequence"/>
</dbReference>
<evidence type="ECO:0000256" key="15">
    <source>
        <dbReference type="PIRSR" id="PIRSR018250-1"/>
    </source>
</evidence>
<feature type="domain" description="Alanine dehydrogenase/pyridine nucleotide transhydrogenase N-terminal" evidence="19">
    <location>
        <begin position="7"/>
        <end position="141"/>
    </location>
</feature>
<reference evidence="20" key="1">
    <citation type="submission" date="2021-03" db="EMBL/GenBank/DDBJ databases">
        <title>Comparative genomics and phylogenomic investigation of the class Geoglossomycetes provide insights into ecological specialization and systematics.</title>
        <authorList>
            <person name="Melie T."/>
            <person name="Pirro S."/>
            <person name="Miller A.N."/>
            <person name="Quandt A."/>
        </authorList>
    </citation>
    <scope>NUCLEOTIDE SEQUENCE</scope>
    <source>
        <strain evidence="20">CAQ_001_2017</strain>
    </source>
</reference>
<dbReference type="GO" id="GO:0004754">
    <property type="term" value="F:saccharopine dehydrogenase (NAD+, L-lysine-forming) activity"/>
    <property type="evidence" value="ECO:0007669"/>
    <property type="project" value="UniProtKB-EC"/>
</dbReference>
<keyword evidence="10 14" id="KW-0457">Lysine biosynthesis</keyword>
<keyword evidence="21" id="KW-1185">Reference proteome</keyword>
<feature type="binding site" evidence="16">
    <location>
        <position position="129"/>
    </location>
    <ligand>
        <name>NAD(+)</name>
        <dbReference type="ChEBI" id="CHEBI:57540"/>
    </ligand>
</feature>
<keyword evidence="8 14" id="KW-0560">Oxidoreductase</keyword>
<comment type="function">
    <text evidence="1">Catalyzes the NAD(+)-dependent cleavage of saccharopine to L-lysine and 2-oxoglutarate, the final step in the alpha-aminoadipate (AAA) pathway for lysin biosynthesis.</text>
</comment>